<gene>
    <name evidence="2" type="ORF">KO353_11370</name>
</gene>
<proteinExistence type="predicted"/>
<sequence length="57" mass="5559">MRPTAPASAPGGPGAREAQLAPLPPPSPPLLNRLAGASLLAATLGVASCQAFLEVVS</sequence>
<dbReference type="RefSeq" id="WP_218284825.1">
    <property type="nucleotide sequence ID" value="NZ_CP076448.1"/>
</dbReference>
<dbReference type="AlphaFoldDB" id="A0A975U102"/>
<dbReference type="KEGG" id="elio:KO353_11370"/>
<keyword evidence="3" id="KW-1185">Reference proteome</keyword>
<protein>
    <submittedName>
        <fullName evidence="2">Uncharacterized protein</fullName>
    </submittedName>
</protein>
<organism evidence="2 3">
    <name type="scientific">Elioraea tepida</name>
    <dbReference type="NCBI Taxonomy" id="2843330"/>
    <lineage>
        <taxon>Bacteria</taxon>
        <taxon>Pseudomonadati</taxon>
        <taxon>Pseudomonadota</taxon>
        <taxon>Alphaproteobacteria</taxon>
        <taxon>Acetobacterales</taxon>
        <taxon>Elioraeaceae</taxon>
        <taxon>Elioraea</taxon>
    </lineage>
</organism>
<feature type="compositionally biased region" description="Low complexity" evidence="1">
    <location>
        <begin position="1"/>
        <end position="10"/>
    </location>
</feature>
<evidence type="ECO:0000313" key="3">
    <source>
        <dbReference type="Proteomes" id="UP000694001"/>
    </source>
</evidence>
<accession>A0A975U102</accession>
<reference evidence="2" key="1">
    <citation type="submission" date="2021-06" db="EMBL/GenBank/DDBJ databases">
        <title>Elioraea tepida, sp. nov., a moderately thermophilic aerobic anoxygenic phototrophic bacterium isolated from an alkaline siliceous hot spring mat community in Yellowstone National Park, WY, USA.</title>
        <authorList>
            <person name="Saini M.K."/>
            <person name="Yoshida S."/>
            <person name="Sebastian A."/>
            <person name="Hirose S."/>
            <person name="Hara E."/>
            <person name="Tamaki H."/>
            <person name="Soulier N.T."/>
            <person name="Albert I."/>
            <person name="Hanada S."/>
            <person name="Bryant D.A."/>
            <person name="Tank M."/>
        </authorList>
    </citation>
    <scope>NUCLEOTIDE SEQUENCE</scope>
    <source>
        <strain evidence="2">MS-P2</strain>
    </source>
</reference>
<feature type="region of interest" description="Disordered" evidence="1">
    <location>
        <begin position="1"/>
        <end position="27"/>
    </location>
</feature>
<evidence type="ECO:0000256" key="1">
    <source>
        <dbReference type="SAM" id="MobiDB-lite"/>
    </source>
</evidence>
<dbReference type="EMBL" id="CP076448">
    <property type="protein sequence ID" value="QXM23892.1"/>
    <property type="molecule type" value="Genomic_DNA"/>
</dbReference>
<evidence type="ECO:0000313" key="2">
    <source>
        <dbReference type="EMBL" id="QXM23892.1"/>
    </source>
</evidence>
<name>A0A975U102_9PROT</name>
<dbReference type="Proteomes" id="UP000694001">
    <property type="component" value="Chromosome"/>
</dbReference>